<dbReference type="PROSITE" id="PS51195">
    <property type="entry name" value="Q_MOTIF"/>
    <property type="match status" value="1"/>
</dbReference>
<feature type="domain" description="DEAD-box RNA helicase Q" evidence="19">
    <location>
        <begin position="79"/>
        <end position="107"/>
    </location>
</feature>
<feature type="domain" description="Helicase C-terminal" evidence="18">
    <location>
        <begin position="290"/>
        <end position="466"/>
    </location>
</feature>
<dbReference type="EC" id="1.8.1.9" evidence="15"/>
<keyword evidence="10 15" id="KW-0560">Oxidoreductase</keyword>
<proteinExistence type="inferred from homology"/>
<keyword evidence="4" id="KW-0378">Hydrolase</keyword>
<dbReference type="Pfam" id="PF07992">
    <property type="entry name" value="Pyr_redox_2"/>
    <property type="match status" value="1"/>
</dbReference>
<comment type="caution">
    <text evidence="20">The sequence shown here is derived from an EMBL/GenBank/DDBJ whole genome shotgun (WGS) entry which is preliminary data.</text>
</comment>
<dbReference type="FunFam" id="3.50.50.60:FF:000064">
    <property type="entry name" value="Thioredoxin reductase"/>
    <property type="match status" value="1"/>
</dbReference>
<dbReference type="GO" id="GO:0005524">
    <property type="term" value="F:ATP binding"/>
    <property type="evidence" value="ECO:0007669"/>
    <property type="project" value="UniProtKB-KW"/>
</dbReference>
<comment type="catalytic activity">
    <reaction evidence="13">
        <text>ATP + H2O = ADP + phosphate + H(+)</text>
        <dbReference type="Rhea" id="RHEA:13065"/>
        <dbReference type="ChEBI" id="CHEBI:15377"/>
        <dbReference type="ChEBI" id="CHEBI:15378"/>
        <dbReference type="ChEBI" id="CHEBI:30616"/>
        <dbReference type="ChEBI" id="CHEBI:43474"/>
        <dbReference type="ChEBI" id="CHEBI:456216"/>
        <dbReference type="EC" id="3.6.4.13"/>
    </reaction>
</comment>
<dbReference type="Gene3D" id="3.40.50.300">
    <property type="entry name" value="P-loop containing nucleotide triphosphate hydrolases"/>
    <property type="match status" value="2"/>
</dbReference>
<comment type="cofactor">
    <cofactor evidence="15">
        <name>FAD</name>
        <dbReference type="ChEBI" id="CHEBI:57692"/>
    </cofactor>
    <text evidence="15">Binds 1 FAD per subunit.</text>
</comment>
<feature type="region of interest" description="Disordered" evidence="16">
    <location>
        <begin position="558"/>
        <end position="578"/>
    </location>
</feature>
<dbReference type="InterPro" id="IPR027417">
    <property type="entry name" value="P-loop_NTPase"/>
</dbReference>
<dbReference type="SUPFAM" id="SSF51905">
    <property type="entry name" value="FAD/NAD(P)-binding domain"/>
    <property type="match status" value="1"/>
</dbReference>
<dbReference type="GO" id="GO:0003724">
    <property type="term" value="F:RNA helicase activity"/>
    <property type="evidence" value="ECO:0007669"/>
    <property type="project" value="UniProtKB-EC"/>
</dbReference>
<feature type="region of interest" description="Disordered" evidence="16">
    <location>
        <begin position="23"/>
        <end position="60"/>
    </location>
</feature>
<evidence type="ECO:0000256" key="4">
    <source>
        <dbReference type="ARBA" id="ARBA00022801"/>
    </source>
</evidence>
<keyword evidence="5 20" id="KW-0347">Helicase</keyword>
<dbReference type="InterPro" id="IPR008255">
    <property type="entry name" value="Pyr_nucl-diS_OxRdtase_2_AS"/>
</dbReference>
<feature type="compositionally biased region" description="Basic and acidic residues" evidence="16">
    <location>
        <begin position="43"/>
        <end position="58"/>
    </location>
</feature>
<keyword evidence="6 15" id="KW-0274">FAD</keyword>
<dbReference type="PROSITE" id="PS51192">
    <property type="entry name" value="HELICASE_ATP_BIND_1"/>
    <property type="match status" value="1"/>
</dbReference>
<feature type="compositionally biased region" description="Low complexity" evidence="16">
    <location>
        <begin position="558"/>
        <end position="567"/>
    </location>
</feature>
<evidence type="ECO:0000256" key="16">
    <source>
        <dbReference type="SAM" id="MobiDB-lite"/>
    </source>
</evidence>
<dbReference type="PRINTS" id="PR00368">
    <property type="entry name" value="FADPNR"/>
</dbReference>
<dbReference type="Proteomes" id="UP000658997">
    <property type="component" value="Unassembled WGS sequence"/>
</dbReference>
<evidence type="ECO:0000256" key="10">
    <source>
        <dbReference type="ARBA" id="ARBA00023002"/>
    </source>
</evidence>
<evidence type="ECO:0000259" key="17">
    <source>
        <dbReference type="PROSITE" id="PS51192"/>
    </source>
</evidence>
<dbReference type="GO" id="GO:0004791">
    <property type="term" value="F:thioredoxin-disulfide reductase (NADPH) activity"/>
    <property type="evidence" value="ECO:0007669"/>
    <property type="project" value="UniProtKB-EC"/>
</dbReference>
<dbReference type="SMART" id="SM00487">
    <property type="entry name" value="DEXDc"/>
    <property type="match status" value="1"/>
</dbReference>
<keyword evidence="9" id="KW-0694">RNA-binding</keyword>
<dbReference type="AlphaFoldDB" id="A0A8H8QNY7"/>
<dbReference type="PROSITE" id="PS00573">
    <property type="entry name" value="PYRIDINE_REDOX_2"/>
    <property type="match status" value="1"/>
</dbReference>
<sequence length="1031" mass="112262">MSDNKDRPAAPAADSKVNDIAAGISGLMSSKDGANKPAAPAEASKEEGAESNLRESSHEVQVTLADQQADPNSPLYSAKSFEALGLHENLLKGIYAMKYQKPSKIQEKALPLLLQNPPKNMIGQSQSGTGKTAAFILTMLSRIDYDLKKPQAVVLAPSRELARQIMDVVLTMSKFTDVTTCLCLPDEVKRGEKISAQLIVGTPGKTFDMIKSKGIETAAIKVFVLDEADNMLDQQSLGEQSIRVKNTMPKSCQLVLFSATFPTNVYDFAVRIAPGANEIRLKQEELSVEGIKQFYMDCRDEDHKYEVLVELYNLLTIGQSIIFCAKRETADHIAQKMTAEGHKVDSLHGRLETADRDRTIDAFRDGKSKVLISTNVIARGIDIQQVTLVINYDMPLTQAGEADAETYLHRIGRTGRFGRKGVSINFVHDQQSWTYMDQIEKALKCQITRVATNDLEEMEYTIKEALKQIGNILNSKNTLRRTYMSFARSSLRSASFNRVNLPHLLATNTRVTTAQQLAVPLLRSRFSTHSRSSNYSSRAFRATGPLAALSAVSIRHSSTSANTSTSSDNMTEHVNGASSSSVQKVHKVVIIGSGPAGHTAAIYLARANLEPVLFEGMLANGLAPGGQLTTTTDVENFPGFPDGIRGPEIMDKFRAQSVRFGTEIHTETISRVDLSSRPFKFWREFNEDQPPELTETLIIATGASAKRMHLPGEDTYWQSGISACAVCDGAVPIFRNKPLVVVGGGDSAAEEAMYLTKYASHVHVLVRRDELRASKIMAKRLLAHPKVTVHFNTQPAECKGDGELLKAVRVKDTKTGEERDMDANGLFYAIGHLPATSLVKGQVELDSDGYIITTPGTAQTSVKGVFAAGDVADKKYRQAITSAGTGCIAALEAERLLAEEEILDPVDAAAANHYTGTDKEANSPITGAEDSRISSQQGLSKTRASASKVDPPTGFGTPAHLSSAPQSAADPARDIQQASEASGPVLDIEHPESELLSFSFYRYARVSSFCLSVKDPEQHSHHRYPDNPTPA</sequence>
<accession>A0A8H8QNY7</accession>
<dbReference type="InterPro" id="IPR014014">
    <property type="entry name" value="RNA_helicase_DEAD_Q_motif"/>
</dbReference>
<name>A0A8H8QNY7_9BASI</name>
<dbReference type="Pfam" id="PF00271">
    <property type="entry name" value="Helicase_C"/>
    <property type="match status" value="1"/>
</dbReference>
<dbReference type="SUPFAM" id="SSF52540">
    <property type="entry name" value="P-loop containing nucleoside triphosphate hydrolases"/>
    <property type="match status" value="1"/>
</dbReference>
<evidence type="ECO:0000256" key="1">
    <source>
        <dbReference type="ARBA" id="ARBA00009333"/>
    </source>
</evidence>
<gene>
    <name evidence="20" type="ORF">UBRO2_03922</name>
</gene>
<evidence type="ECO:0000256" key="6">
    <source>
        <dbReference type="ARBA" id="ARBA00022827"/>
    </source>
</evidence>
<feature type="short sequence motif" description="Q motif" evidence="14">
    <location>
        <begin position="79"/>
        <end position="107"/>
    </location>
</feature>
<dbReference type="PROSITE" id="PS00039">
    <property type="entry name" value="DEAD_ATP_HELICASE"/>
    <property type="match status" value="1"/>
</dbReference>
<dbReference type="PANTHER" id="PTHR48105">
    <property type="entry name" value="THIOREDOXIN REDUCTASE 1-RELATED-RELATED"/>
    <property type="match status" value="1"/>
</dbReference>
<organism evidence="20 21">
    <name type="scientific">Ustilago bromivora</name>
    <dbReference type="NCBI Taxonomy" id="307758"/>
    <lineage>
        <taxon>Eukaryota</taxon>
        <taxon>Fungi</taxon>
        <taxon>Dikarya</taxon>
        <taxon>Basidiomycota</taxon>
        <taxon>Ustilaginomycotina</taxon>
        <taxon>Ustilaginomycetes</taxon>
        <taxon>Ustilaginales</taxon>
        <taxon>Ustilaginaceae</taxon>
        <taxon>Ustilago</taxon>
    </lineage>
</organism>
<dbReference type="GO" id="GO:0005737">
    <property type="term" value="C:cytoplasm"/>
    <property type="evidence" value="ECO:0007669"/>
    <property type="project" value="InterPro"/>
</dbReference>
<reference evidence="20" key="1">
    <citation type="submission" date="2018-08" db="EMBL/GenBank/DDBJ databases">
        <authorList>
            <person name="Guldener U."/>
        </authorList>
    </citation>
    <scope>NUCLEOTIDE SEQUENCE</scope>
    <source>
        <strain evidence="20">UB2</strain>
    </source>
</reference>
<evidence type="ECO:0000259" key="19">
    <source>
        <dbReference type="PROSITE" id="PS51195"/>
    </source>
</evidence>
<keyword evidence="7" id="KW-0067">ATP-binding</keyword>
<dbReference type="InterPro" id="IPR023753">
    <property type="entry name" value="FAD/NAD-binding_dom"/>
</dbReference>
<dbReference type="Gene3D" id="3.50.50.60">
    <property type="entry name" value="FAD/NAD(P)-binding domain"/>
    <property type="match status" value="2"/>
</dbReference>
<feature type="compositionally biased region" description="Polar residues" evidence="16">
    <location>
        <begin position="933"/>
        <end position="945"/>
    </location>
</feature>
<dbReference type="PROSITE" id="PS51194">
    <property type="entry name" value="HELICASE_CTER"/>
    <property type="match status" value="1"/>
</dbReference>
<dbReference type="GO" id="GO:0016787">
    <property type="term" value="F:hydrolase activity"/>
    <property type="evidence" value="ECO:0007669"/>
    <property type="project" value="UniProtKB-KW"/>
</dbReference>
<dbReference type="InterPro" id="IPR014001">
    <property type="entry name" value="Helicase_ATP-bd"/>
</dbReference>
<dbReference type="GO" id="GO:0003723">
    <property type="term" value="F:RNA binding"/>
    <property type="evidence" value="ECO:0007669"/>
    <property type="project" value="UniProtKB-KW"/>
</dbReference>
<dbReference type="InterPro" id="IPR050097">
    <property type="entry name" value="Ferredoxin-NADP_redctase_2"/>
</dbReference>
<dbReference type="EMBL" id="ULHB01000081">
    <property type="protein sequence ID" value="SYW80654.1"/>
    <property type="molecule type" value="Genomic_DNA"/>
</dbReference>
<dbReference type="InterPro" id="IPR036188">
    <property type="entry name" value="FAD/NAD-bd_sf"/>
</dbReference>
<dbReference type="InterPro" id="IPR000629">
    <property type="entry name" value="RNA-helicase_DEAD-box_CS"/>
</dbReference>
<dbReference type="InterPro" id="IPR001650">
    <property type="entry name" value="Helicase_C-like"/>
</dbReference>
<feature type="domain" description="Helicase ATP-binding" evidence="17">
    <location>
        <begin position="112"/>
        <end position="279"/>
    </location>
</feature>
<evidence type="ECO:0000313" key="20">
    <source>
        <dbReference type="EMBL" id="SYW80654.1"/>
    </source>
</evidence>
<evidence type="ECO:0000313" key="21">
    <source>
        <dbReference type="Proteomes" id="UP000658997"/>
    </source>
</evidence>
<evidence type="ECO:0000256" key="12">
    <source>
        <dbReference type="ARBA" id="ARBA00023284"/>
    </source>
</evidence>
<keyword evidence="12 15" id="KW-0676">Redox-active center</keyword>
<evidence type="ECO:0000256" key="14">
    <source>
        <dbReference type="PROSITE-ProRule" id="PRU00552"/>
    </source>
</evidence>
<keyword evidence="21" id="KW-1185">Reference proteome</keyword>
<dbReference type="NCBIfam" id="TIGR01292">
    <property type="entry name" value="TRX_reduct"/>
    <property type="match status" value="1"/>
</dbReference>
<dbReference type="GO" id="GO:0019430">
    <property type="term" value="P:removal of superoxide radicals"/>
    <property type="evidence" value="ECO:0007669"/>
    <property type="project" value="InterPro"/>
</dbReference>
<dbReference type="Pfam" id="PF00270">
    <property type="entry name" value="DEAD"/>
    <property type="match status" value="1"/>
</dbReference>
<keyword evidence="3" id="KW-0547">Nucleotide-binding</keyword>
<dbReference type="InterPro" id="IPR005982">
    <property type="entry name" value="Thioredox_Rdtase"/>
</dbReference>
<evidence type="ECO:0000256" key="9">
    <source>
        <dbReference type="ARBA" id="ARBA00022884"/>
    </source>
</evidence>
<evidence type="ECO:0000259" key="18">
    <source>
        <dbReference type="PROSITE" id="PS51194"/>
    </source>
</evidence>
<evidence type="ECO:0000256" key="8">
    <source>
        <dbReference type="ARBA" id="ARBA00022857"/>
    </source>
</evidence>
<dbReference type="PRINTS" id="PR00469">
    <property type="entry name" value="PNDRDTASEII"/>
</dbReference>
<keyword evidence="8 15" id="KW-0521">NADP</keyword>
<evidence type="ECO:0000256" key="11">
    <source>
        <dbReference type="ARBA" id="ARBA00023157"/>
    </source>
</evidence>
<evidence type="ECO:0000256" key="13">
    <source>
        <dbReference type="ARBA" id="ARBA00047984"/>
    </source>
</evidence>
<evidence type="ECO:0000256" key="5">
    <source>
        <dbReference type="ARBA" id="ARBA00022806"/>
    </source>
</evidence>
<keyword evidence="11" id="KW-1015">Disulfide bond</keyword>
<dbReference type="InterPro" id="IPR011545">
    <property type="entry name" value="DEAD/DEAH_box_helicase_dom"/>
</dbReference>
<evidence type="ECO:0000256" key="3">
    <source>
        <dbReference type="ARBA" id="ARBA00022741"/>
    </source>
</evidence>
<keyword evidence="2 15" id="KW-0285">Flavoprotein</keyword>
<protein>
    <recommendedName>
        <fullName evidence="15">Thioredoxin reductase</fullName>
        <ecNumber evidence="15">1.8.1.9</ecNumber>
    </recommendedName>
</protein>
<evidence type="ECO:0000256" key="2">
    <source>
        <dbReference type="ARBA" id="ARBA00022630"/>
    </source>
</evidence>
<evidence type="ECO:0000256" key="7">
    <source>
        <dbReference type="ARBA" id="ARBA00022840"/>
    </source>
</evidence>
<dbReference type="CDD" id="cd17963">
    <property type="entry name" value="DEADc_DDX19_DDX25"/>
    <property type="match status" value="1"/>
</dbReference>
<dbReference type="CDD" id="cd18787">
    <property type="entry name" value="SF2_C_DEAD"/>
    <property type="match status" value="1"/>
</dbReference>
<feature type="region of interest" description="Disordered" evidence="16">
    <location>
        <begin position="913"/>
        <end position="986"/>
    </location>
</feature>
<comment type="catalytic activity">
    <reaction evidence="15">
        <text>[thioredoxin]-dithiol + NADP(+) = [thioredoxin]-disulfide + NADPH + H(+)</text>
        <dbReference type="Rhea" id="RHEA:20345"/>
        <dbReference type="Rhea" id="RHEA-COMP:10698"/>
        <dbReference type="Rhea" id="RHEA-COMP:10700"/>
        <dbReference type="ChEBI" id="CHEBI:15378"/>
        <dbReference type="ChEBI" id="CHEBI:29950"/>
        <dbReference type="ChEBI" id="CHEBI:50058"/>
        <dbReference type="ChEBI" id="CHEBI:57783"/>
        <dbReference type="ChEBI" id="CHEBI:58349"/>
        <dbReference type="EC" id="1.8.1.9"/>
    </reaction>
</comment>
<comment type="similarity">
    <text evidence="1">Belongs to the class-II pyridine nucleotide-disulfide oxidoreductase family.</text>
</comment>
<dbReference type="SMART" id="SM00490">
    <property type="entry name" value="HELICc"/>
    <property type="match status" value="1"/>
</dbReference>
<evidence type="ECO:0000256" key="15">
    <source>
        <dbReference type="RuleBase" id="RU003881"/>
    </source>
</evidence>
<dbReference type="FunFam" id="3.40.50.300:FF:000849">
    <property type="entry name" value="ATP-dependent RNA helicase DBP5"/>
    <property type="match status" value="1"/>
</dbReference>